<evidence type="ECO:0000313" key="1">
    <source>
        <dbReference type="EMBL" id="CAJ1965112.1"/>
    </source>
</evidence>
<dbReference type="AlphaFoldDB" id="A0AA86TG84"/>
<accession>A0AA86TG84</accession>
<gene>
    <name evidence="1" type="ORF">AYBTSS11_LOCUS20668</name>
</gene>
<feature type="non-terminal residue" evidence="1">
    <location>
        <position position="1"/>
    </location>
</feature>
<reference evidence="1" key="1">
    <citation type="submission" date="2023-10" db="EMBL/GenBank/DDBJ databases">
        <authorList>
            <person name="Domelevo Entfellner J.-B."/>
        </authorList>
    </citation>
    <scope>NUCLEOTIDE SEQUENCE</scope>
</reference>
<proteinExistence type="predicted"/>
<name>A0AA86TG84_9FABA</name>
<keyword evidence="2" id="KW-1185">Reference proteome</keyword>
<evidence type="ECO:0000313" key="2">
    <source>
        <dbReference type="Proteomes" id="UP001189624"/>
    </source>
</evidence>
<protein>
    <submittedName>
        <fullName evidence="1">Uncharacterized protein</fullName>
    </submittedName>
</protein>
<dbReference type="Gramene" id="rna-AYBTSS11_LOCUS20668">
    <property type="protein sequence ID" value="CAJ1965112.1"/>
    <property type="gene ID" value="gene-AYBTSS11_LOCUS20668"/>
</dbReference>
<dbReference type="Proteomes" id="UP001189624">
    <property type="component" value="Chromosome 6"/>
</dbReference>
<dbReference type="EMBL" id="OY731403">
    <property type="protein sequence ID" value="CAJ1965112.1"/>
    <property type="molecule type" value="Genomic_DNA"/>
</dbReference>
<organism evidence="1 2">
    <name type="scientific">Sphenostylis stenocarpa</name>
    <dbReference type="NCBI Taxonomy" id="92480"/>
    <lineage>
        <taxon>Eukaryota</taxon>
        <taxon>Viridiplantae</taxon>
        <taxon>Streptophyta</taxon>
        <taxon>Embryophyta</taxon>
        <taxon>Tracheophyta</taxon>
        <taxon>Spermatophyta</taxon>
        <taxon>Magnoliopsida</taxon>
        <taxon>eudicotyledons</taxon>
        <taxon>Gunneridae</taxon>
        <taxon>Pentapetalae</taxon>
        <taxon>rosids</taxon>
        <taxon>fabids</taxon>
        <taxon>Fabales</taxon>
        <taxon>Fabaceae</taxon>
        <taxon>Papilionoideae</taxon>
        <taxon>50 kb inversion clade</taxon>
        <taxon>NPAAA clade</taxon>
        <taxon>indigoferoid/millettioid clade</taxon>
        <taxon>Phaseoleae</taxon>
        <taxon>Sphenostylis</taxon>
    </lineage>
</organism>
<sequence length="101" mass="11442">VDLNDEMVKIVCGMNKITNTTLHKMGFAKVDDRWISKHEEHEGVGLEEANEVDPINANDDVPMIMDMVLYVPPIDYGIFFVPDQTNDVIEVGHQASWINDL</sequence>